<evidence type="ECO:0000313" key="2">
    <source>
        <dbReference type="Proteomes" id="UP001198565"/>
    </source>
</evidence>
<keyword evidence="2" id="KW-1185">Reference proteome</keyword>
<reference evidence="1 2" key="1">
    <citation type="submission" date="2021-08" db="EMBL/GenBank/DDBJ databases">
        <title>Streptomyces sp. PTM05 isolated from lichen.</title>
        <authorList>
            <person name="Somphong A."/>
            <person name="Phongsopitanun W."/>
            <person name="Tanasupawat S."/>
        </authorList>
    </citation>
    <scope>NUCLEOTIDE SEQUENCE [LARGE SCALE GENOMIC DNA]</scope>
    <source>
        <strain evidence="1 2">Ptm05</strain>
    </source>
</reference>
<dbReference type="InterPro" id="IPR017438">
    <property type="entry name" value="ATP-NAD_kinase_N"/>
</dbReference>
<accession>A0ABS7QTS1</accession>
<sequence>MVIDPVARTMDGESVRIAKDVLRAGAPSLKFCFPDSTGELARIIEHRGRRRPVVIGDDTALLRTVRLLHREGALAEAALSLVPVGQRAALSLARSLGVPLSAVAAARAALDGAERTFDALVDDSGGIVVGALRIPGVSGAPAVAPPEHSGWLERGARTLVRALTAPLPGTPVGGHRLRVEADGVVLADLDRPVREVSVRSPAGGMAEVVVRGTDPASADDEGPLPVRAQAVTVSGRDFRYRADEAAGGPVRRRTWTVQENAWRLTLPVAAAG</sequence>
<dbReference type="InterPro" id="IPR016064">
    <property type="entry name" value="NAD/diacylglycerol_kinase_sf"/>
</dbReference>
<dbReference type="Gene3D" id="3.40.50.10330">
    <property type="entry name" value="Probable inorganic polyphosphate/atp-NAD kinase, domain 1"/>
    <property type="match status" value="1"/>
</dbReference>
<keyword evidence="1" id="KW-0808">Transferase</keyword>
<proteinExistence type="predicted"/>
<evidence type="ECO:0000313" key="1">
    <source>
        <dbReference type="EMBL" id="MBY8886580.1"/>
    </source>
</evidence>
<dbReference type="GO" id="GO:0016301">
    <property type="term" value="F:kinase activity"/>
    <property type="evidence" value="ECO:0007669"/>
    <property type="project" value="UniProtKB-KW"/>
</dbReference>
<keyword evidence="1" id="KW-0418">Kinase</keyword>
<dbReference type="SUPFAM" id="SSF111331">
    <property type="entry name" value="NAD kinase/diacylglycerol kinase-like"/>
    <property type="match status" value="1"/>
</dbReference>
<comment type="caution">
    <text evidence="1">The sequence shown here is derived from an EMBL/GenBank/DDBJ whole genome shotgun (WGS) entry which is preliminary data.</text>
</comment>
<dbReference type="EMBL" id="JAINVZ010000011">
    <property type="protein sequence ID" value="MBY8886580.1"/>
    <property type="molecule type" value="Genomic_DNA"/>
</dbReference>
<protein>
    <submittedName>
        <fullName evidence="1">Diacylglycerol kinase</fullName>
    </submittedName>
</protein>
<gene>
    <name evidence="1" type="ORF">K7472_17150</name>
</gene>
<organism evidence="1 2">
    <name type="scientific">Streptantibioticus parmotrematis</name>
    <dbReference type="NCBI Taxonomy" id="2873249"/>
    <lineage>
        <taxon>Bacteria</taxon>
        <taxon>Bacillati</taxon>
        <taxon>Actinomycetota</taxon>
        <taxon>Actinomycetes</taxon>
        <taxon>Kitasatosporales</taxon>
        <taxon>Streptomycetaceae</taxon>
        <taxon>Streptantibioticus</taxon>
    </lineage>
</organism>
<name>A0ABS7QTS1_9ACTN</name>
<dbReference type="RefSeq" id="WP_222978939.1">
    <property type="nucleotide sequence ID" value="NZ_JAINVZ010000011.1"/>
</dbReference>
<dbReference type="Proteomes" id="UP001198565">
    <property type="component" value="Unassembled WGS sequence"/>
</dbReference>